<dbReference type="InterPro" id="IPR038765">
    <property type="entry name" value="Papain-like_cys_pep_sf"/>
</dbReference>
<keyword evidence="5" id="KW-0378">Hydrolase</keyword>
<keyword evidence="3" id="KW-0325">Glycoprotein</keyword>
<dbReference type="SUPFAM" id="SSF54001">
    <property type="entry name" value="Cysteine proteinases"/>
    <property type="match status" value="1"/>
</dbReference>
<dbReference type="InterPro" id="IPR000668">
    <property type="entry name" value="Peptidase_C1A_C"/>
</dbReference>
<dbReference type="PROSITE" id="PS00139">
    <property type="entry name" value="THIOL_PROTEASE_CYS"/>
    <property type="match status" value="1"/>
</dbReference>
<proteinExistence type="inferred from homology"/>
<name>A0A0F7UMX8_NEOCL</name>
<evidence type="ECO:0000259" key="4">
    <source>
        <dbReference type="SMART" id="SM00645"/>
    </source>
</evidence>
<keyword evidence="5" id="KW-0645">Protease</keyword>
<dbReference type="InterPro" id="IPR013128">
    <property type="entry name" value="Peptidase_C1A"/>
</dbReference>
<evidence type="ECO:0000256" key="2">
    <source>
        <dbReference type="ARBA" id="ARBA00023145"/>
    </source>
</evidence>
<dbReference type="Gene3D" id="3.90.70.10">
    <property type="entry name" value="Cysteine proteinases"/>
    <property type="match status" value="1"/>
</dbReference>
<dbReference type="InterPro" id="IPR000169">
    <property type="entry name" value="Pept_cys_AS"/>
</dbReference>
<dbReference type="GO" id="GO:0006508">
    <property type="term" value="P:proteolysis"/>
    <property type="evidence" value="ECO:0007669"/>
    <property type="project" value="UniProtKB-KW"/>
</dbReference>
<dbReference type="PANTHER" id="PTHR12411">
    <property type="entry name" value="CYSTEINE PROTEASE FAMILY C1-RELATED"/>
    <property type="match status" value="1"/>
</dbReference>
<evidence type="ECO:0000313" key="5">
    <source>
        <dbReference type="EMBL" id="CEL71298.1"/>
    </source>
</evidence>
<keyword evidence="2" id="KW-0865">Zymogen</keyword>
<comment type="similarity">
    <text evidence="1">Belongs to the peptidase C1 family.</text>
</comment>
<reference evidence="5" key="1">
    <citation type="journal article" date="2015" name="PLoS ONE">
        <title>Comprehensive Evaluation of Toxoplasma gondii VEG and Neospora caninum LIV Genomes with Tachyzoite Stage Transcriptome and Proteome Defines Novel Transcript Features.</title>
        <authorList>
            <person name="Ramaprasad A."/>
            <person name="Mourier T."/>
            <person name="Naeem R."/>
            <person name="Malas T.B."/>
            <person name="Moussa E."/>
            <person name="Panigrahi A."/>
            <person name="Vermont S.J."/>
            <person name="Otto T.D."/>
            <person name="Wastling J."/>
            <person name="Pain A."/>
        </authorList>
    </citation>
    <scope>NUCLEOTIDE SEQUENCE</scope>
    <source>
        <strain evidence="5">Liverpool</strain>
    </source>
</reference>
<evidence type="ECO:0000256" key="1">
    <source>
        <dbReference type="ARBA" id="ARBA00008455"/>
    </source>
</evidence>
<dbReference type="AlphaFoldDB" id="A0A0F7UMX8"/>
<protein>
    <submittedName>
        <fullName evidence="5">Cathepsin B-like protease (Precursor), related</fullName>
    </submittedName>
</protein>
<feature type="domain" description="Peptidase C1A papain C-terminal" evidence="4">
    <location>
        <begin position="268"/>
        <end position="442"/>
    </location>
</feature>
<dbReference type="Pfam" id="PF00112">
    <property type="entry name" value="Peptidase_C1"/>
    <property type="match status" value="1"/>
</dbReference>
<dbReference type="GO" id="GO:0008234">
    <property type="term" value="F:cysteine-type peptidase activity"/>
    <property type="evidence" value="ECO:0007669"/>
    <property type="project" value="InterPro"/>
</dbReference>
<evidence type="ECO:0000256" key="3">
    <source>
        <dbReference type="ARBA" id="ARBA00023180"/>
    </source>
</evidence>
<dbReference type="SMART" id="SM00645">
    <property type="entry name" value="Pept_C1"/>
    <property type="match status" value="1"/>
</dbReference>
<sequence length="445" mass="48632">MEEKKPFRVFGAVLPVALFWAILLWCIYTPAVAGKFPSSEGDDSVEALEDSSVDGVLNAVLPPGRLGSLFDGIVEERAALAANTEAEQSGRGHGAGESSEMFTLRNQPEDARALFRLFLADKEGMELWKANFIRHVRHSMRRFVQAAVSAGEKPFLPDGDAGEDGSNADDIEAALQLHAEDNFWESRPASSMAAVQLIKEKMAKRAETGDAKHMWEPEVSLRFKFLSLKDAKKLMGTFLVNTRVEGLRLPSGVPLPAKTVFENANEPVPANFDARTAFPVCKDVVGHVRDQGDCGSCWAFASTEAFNDRLCIRSQGKGVMPLSTQHTTSCCNAIHCASFGCNGGQPGMAWRWFERKGVVTGGDFDTLGKGTTCWPYEIPFCAHHAKAPFPNCDTDVRPRKTPKCRKDCEEAAYSEHVLPFDKVRHWGIGSGGGGRGEVAETHTHS</sequence>
<accession>A0A0F7UMX8</accession>
<gene>
    <name evidence="5" type="ORF">BN1204_069550</name>
</gene>
<organism evidence="5">
    <name type="scientific">Neospora caninum (strain Liverpool)</name>
    <dbReference type="NCBI Taxonomy" id="572307"/>
    <lineage>
        <taxon>Eukaryota</taxon>
        <taxon>Sar</taxon>
        <taxon>Alveolata</taxon>
        <taxon>Apicomplexa</taxon>
        <taxon>Conoidasida</taxon>
        <taxon>Coccidia</taxon>
        <taxon>Eucoccidiorida</taxon>
        <taxon>Eimeriorina</taxon>
        <taxon>Sarcocystidae</taxon>
        <taxon>Neospora</taxon>
    </lineage>
</organism>
<dbReference type="EMBL" id="LN714488">
    <property type="protein sequence ID" value="CEL71298.1"/>
    <property type="molecule type" value="Genomic_DNA"/>
</dbReference>